<name>A0ABN2NEP4_9MICO</name>
<keyword evidence="2" id="KW-1133">Transmembrane helix</keyword>
<gene>
    <name evidence="3" type="ORF">GCM10009751_21080</name>
</gene>
<evidence type="ECO:0000313" key="4">
    <source>
        <dbReference type="Proteomes" id="UP001501094"/>
    </source>
</evidence>
<reference evidence="3 4" key="1">
    <citation type="journal article" date="2019" name="Int. J. Syst. Evol. Microbiol.">
        <title>The Global Catalogue of Microorganisms (GCM) 10K type strain sequencing project: providing services to taxonomists for standard genome sequencing and annotation.</title>
        <authorList>
            <consortium name="The Broad Institute Genomics Platform"/>
            <consortium name="The Broad Institute Genome Sequencing Center for Infectious Disease"/>
            <person name="Wu L."/>
            <person name="Ma J."/>
        </authorList>
    </citation>
    <scope>NUCLEOTIDE SEQUENCE [LARGE SCALE GENOMIC DNA]</scope>
    <source>
        <strain evidence="3 4">JCM 14326</strain>
    </source>
</reference>
<keyword evidence="2" id="KW-0472">Membrane</keyword>
<dbReference type="Proteomes" id="UP001501094">
    <property type="component" value="Unassembled WGS sequence"/>
</dbReference>
<feature type="compositionally biased region" description="Low complexity" evidence="1">
    <location>
        <begin position="104"/>
        <end position="117"/>
    </location>
</feature>
<proteinExistence type="predicted"/>
<feature type="region of interest" description="Disordered" evidence="1">
    <location>
        <begin position="280"/>
        <end position="355"/>
    </location>
</feature>
<accession>A0ABN2NEP4</accession>
<dbReference type="RefSeq" id="WP_344102442.1">
    <property type="nucleotide sequence ID" value="NZ_BAAANL010000004.1"/>
</dbReference>
<sequence>MSTNHSYDAWATPQEDEALTGLFREHGAAGREGAAAMLEEALVPIRSRVRRRRVTKAVATGAGTLAVTGIVVFGAIQAAGLQGDDASLPADPSPSNSPAERQVTPTPGGTPSASPASDRFALAPGTQPLGWDATDYACGMPWEDVGGNGSPMSLALTEDFGPGPVPGVWTATATLDSGGLSTDGLHVAVSPVLIWGYDGVAVAFGRYAPPHEQLPADLEAYAGGFDASGRLDVVLDTAVAATCANDFDSGAYGSDGDLGSAPKLPAGTYDVVALLPAADAQRPDNGTGTPSAFSEPFRVRVAQDGTPRVVGGVTAPGSGDATEAGDAGSDDAASGRAEPDGSGTEGTGSGAGTEPVADTITARYQDGYVPDGWPADAWPDGTHEPSCGMPVSELLANRSSAFTADLGGSITPEVVGSGVATPVDISGDFTGVYAWHRPTMVWVQDGVVVDLGFFVGDFGATASEASGGTWSGTAWWTGRSTCYDVEPSREGESPVDTYHHVRDDGVYEVYAATHLLYEDERPAEVIVSDPVTVTVEDGEVVG</sequence>
<feature type="transmembrane region" description="Helical" evidence="2">
    <location>
        <begin position="57"/>
        <end position="76"/>
    </location>
</feature>
<dbReference type="EMBL" id="BAAANL010000004">
    <property type="protein sequence ID" value="GAA1863086.1"/>
    <property type="molecule type" value="Genomic_DNA"/>
</dbReference>
<keyword evidence="4" id="KW-1185">Reference proteome</keyword>
<feature type="region of interest" description="Disordered" evidence="1">
    <location>
        <begin position="84"/>
        <end position="124"/>
    </location>
</feature>
<evidence type="ECO:0000256" key="1">
    <source>
        <dbReference type="SAM" id="MobiDB-lite"/>
    </source>
</evidence>
<organism evidence="3 4">
    <name type="scientific">Myceligenerans crystallogenes</name>
    <dbReference type="NCBI Taxonomy" id="316335"/>
    <lineage>
        <taxon>Bacteria</taxon>
        <taxon>Bacillati</taxon>
        <taxon>Actinomycetota</taxon>
        <taxon>Actinomycetes</taxon>
        <taxon>Micrococcales</taxon>
        <taxon>Promicromonosporaceae</taxon>
        <taxon>Myceligenerans</taxon>
    </lineage>
</organism>
<protein>
    <submittedName>
        <fullName evidence="3">Uncharacterized protein</fullName>
    </submittedName>
</protein>
<feature type="compositionally biased region" description="Low complexity" evidence="1">
    <location>
        <begin position="317"/>
        <end position="335"/>
    </location>
</feature>
<keyword evidence="2" id="KW-0812">Transmembrane</keyword>
<evidence type="ECO:0000313" key="3">
    <source>
        <dbReference type="EMBL" id="GAA1863086.1"/>
    </source>
</evidence>
<comment type="caution">
    <text evidence="3">The sequence shown here is derived from an EMBL/GenBank/DDBJ whole genome shotgun (WGS) entry which is preliminary data.</text>
</comment>
<evidence type="ECO:0000256" key="2">
    <source>
        <dbReference type="SAM" id="Phobius"/>
    </source>
</evidence>